<sequence length="447" mass="50237">MNWLRHFLQILIISVFIFSCSNKSTANDAVSRIISDPQIDSSEWRYYNQRLSFYFDSLLNNTGFSGGILVAKNGHILYEHYQGFTDGPNTGLIDSSTIFHIASTSKTITAHAIFQLYQQHKFELDDKVNTVLPDFPYEDITIRHLLNHSAGLQNYANFLEAYKWDKKVNASNQDVLDVLAEKKPVLDFKPGSRFRYCNTNFVMLALIVEKLSGQAFPDYVKAHIFEPAGMSSSYIVGPDSAHVFTNSFKANGVLYAFEFVDGIYGDKNVFTNARDLLKYDNAVRHNILLDQATYDTCWTASIRDVSDRTGVDYYGLGWRIKMLPNGLKIPYHNGWWHGNNAVYQHLNLDSAVIIVTGNKFNKAIYKSVYAANVFRDYYQVPEEKPAPAPKQVVPAKKKADAKKSNTANKSKSAKNTAKASVVASKKTTAAKKGNAATNKKAPAKKKK</sequence>
<feature type="chain" id="PRO_5047530622" evidence="2">
    <location>
        <begin position="27"/>
        <end position="447"/>
    </location>
</feature>
<dbReference type="PROSITE" id="PS51257">
    <property type="entry name" value="PROKAR_LIPOPROTEIN"/>
    <property type="match status" value="1"/>
</dbReference>
<evidence type="ECO:0000313" key="4">
    <source>
        <dbReference type="EMBL" id="MDA3616765.1"/>
    </source>
</evidence>
<comment type="caution">
    <text evidence="4">The sequence shown here is derived from an EMBL/GenBank/DDBJ whole genome shotgun (WGS) entry which is preliminary data.</text>
</comment>
<accession>A0ABT4UPJ0</accession>
<dbReference type="SUPFAM" id="SSF56601">
    <property type="entry name" value="beta-lactamase/transpeptidase-like"/>
    <property type="match status" value="1"/>
</dbReference>
<organism evidence="4 5">
    <name type="scientific">Polluticaenibacter yanchengensis</name>
    <dbReference type="NCBI Taxonomy" id="3014562"/>
    <lineage>
        <taxon>Bacteria</taxon>
        <taxon>Pseudomonadati</taxon>
        <taxon>Bacteroidota</taxon>
        <taxon>Chitinophagia</taxon>
        <taxon>Chitinophagales</taxon>
        <taxon>Chitinophagaceae</taxon>
        <taxon>Polluticaenibacter</taxon>
    </lineage>
</organism>
<protein>
    <submittedName>
        <fullName evidence="4">Serine hydrolase</fullName>
    </submittedName>
</protein>
<feature type="signal peptide" evidence="2">
    <location>
        <begin position="1"/>
        <end position="26"/>
    </location>
</feature>
<dbReference type="Pfam" id="PF00144">
    <property type="entry name" value="Beta-lactamase"/>
    <property type="match status" value="1"/>
</dbReference>
<feature type="compositionally biased region" description="Low complexity" evidence="1">
    <location>
        <begin position="404"/>
        <end position="440"/>
    </location>
</feature>
<dbReference type="GO" id="GO:0016787">
    <property type="term" value="F:hydrolase activity"/>
    <property type="evidence" value="ECO:0007669"/>
    <property type="project" value="UniProtKB-KW"/>
</dbReference>
<keyword evidence="2" id="KW-0732">Signal</keyword>
<proteinExistence type="predicted"/>
<evidence type="ECO:0000313" key="5">
    <source>
        <dbReference type="Proteomes" id="UP001210231"/>
    </source>
</evidence>
<dbReference type="PANTHER" id="PTHR46825:SF9">
    <property type="entry name" value="BETA-LACTAMASE-RELATED DOMAIN-CONTAINING PROTEIN"/>
    <property type="match status" value="1"/>
</dbReference>
<keyword evidence="4" id="KW-0378">Hydrolase</keyword>
<keyword evidence="5" id="KW-1185">Reference proteome</keyword>
<evidence type="ECO:0000256" key="2">
    <source>
        <dbReference type="SAM" id="SignalP"/>
    </source>
</evidence>
<gene>
    <name evidence="4" type="ORF">O3P16_18285</name>
</gene>
<feature type="region of interest" description="Disordered" evidence="1">
    <location>
        <begin position="385"/>
        <end position="447"/>
    </location>
</feature>
<reference evidence="4 5" key="1">
    <citation type="submission" date="2022-12" db="EMBL/GenBank/DDBJ databases">
        <title>Chitinophagaceae gen. sp. nov., a new member of the family Chitinophagaceae, isolated from soil in a chemical factory.</title>
        <authorList>
            <person name="Ke Z."/>
        </authorList>
    </citation>
    <scope>NUCLEOTIDE SEQUENCE [LARGE SCALE GENOMIC DNA]</scope>
    <source>
        <strain evidence="4 5">LY-5</strain>
    </source>
</reference>
<feature type="domain" description="Beta-lactamase-related" evidence="3">
    <location>
        <begin position="67"/>
        <end position="338"/>
    </location>
</feature>
<dbReference type="PANTHER" id="PTHR46825">
    <property type="entry name" value="D-ALANYL-D-ALANINE-CARBOXYPEPTIDASE/ENDOPEPTIDASE AMPH"/>
    <property type="match status" value="1"/>
</dbReference>
<dbReference type="EMBL" id="JAQGEF010000043">
    <property type="protein sequence ID" value="MDA3616765.1"/>
    <property type="molecule type" value="Genomic_DNA"/>
</dbReference>
<evidence type="ECO:0000256" key="1">
    <source>
        <dbReference type="SAM" id="MobiDB-lite"/>
    </source>
</evidence>
<evidence type="ECO:0000259" key="3">
    <source>
        <dbReference type="Pfam" id="PF00144"/>
    </source>
</evidence>
<dbReference type="InterPro" id="IPR012338">
    <property type="entry name" value="Beta-lactam/transpept-like"/>
</dbReference>
<dbReference type="Proteomes" id="UP001210231">
    <property type="component" value="Unassembled WGS sequence"/>
</dbReference>
<name>A0ABT4UPJ0_9BACT</name>
<dbReference type="Gene3D" id="3.40.710.10">
    <property type="entry name" value="DD-peptidase/beta-lactamase superfamily"/>
    <property type="match status" value="1"/>
</dbReference>
<dbReference type="RefSeq" id="WP_407033095.1">
    <property type="nucleotide sequence ID" value="NZ_JAQGEF010000043.1"/>
</dbReference>
<dbReference type="InterPro" id="IPR050491">
    <property type="entry name" value="AmpC-like"/>
</dbReference>
<dbReference type="InterPro" id="IPR001466">
    <property type="entry name" value="Beta-lactam-related"/>
</dbReference>